<keyword evidence="4" id="KW-1185">Reference proteome</keyword>
<dbReference type="FunFam" id="3.10.580.10:FF:000014">
    <property type="entry name" value="Cystathionine beta-synthase"/>
    <property type="match status" value="1"/>
</dbReference>
<dbReference type="SMART" id="SM00116">
    <property type="entry name" value="CBS"/>
    <property type="match status" value="2"/>
</dbReference>
<organism evidence="3 4">
    <name type="scientific">Orchesella cincta</name>
    <name type="common">Springtail</name>
    <name type="synonym">Podura cincta</name>
    <dbReference type="NCBI Taxonomy" id="48709"/>
    <lineage>
        <taxon>Eukaryota</taxon>
        <taxon>Metazoa</taxon>
        <taxon>Ecdysozoa</taxon>
        <taxon>Arthropoda</taxon>
        <taxon>Hexapoda</taxon>
        <taxon>Collembola</taxon>
        <taxon>Entomobryomorpha</taxon>
        <taxon>Entomobryoidea</taxon>
        <taxon>Orchesellidae</taxon>
        <taxon>Orchesellinae</taxon>
        <taxon>Orchesella</taxon>
    </lineage>
</organism>
<dbReference type="Pfam" id="PF00571">
    <property type="entry name" value="CBS"/>
    <property type="match status" value="1"/>
</dbReference>
<dbReference type="AlphaFoldDB" id="A0A1D2NCM2"/>
<evidence type="ECO:0000259" key="2">
    <source>
        <dbReference type="PROSITE" id="PS51371"/>
    </source>
</evidence>
<dbReference type="InterPro" id="IPR050214">
    <property type="entry name" value="Cys_Synth/Cystath_Beta-Synth"/>
</dbReference>
<dbReference type="CDD" id="cd04608">
    <property type="entry name" value="CBS_pair_CBS"/>
    <property type="match status" value="1"/>
</dbReference>
<dbReference type="InterPro" id="IPR000644">
    <property type="entry name" value="CBS_dom"/>
</dbReference>
<dbReference type="GO" id="GO:0019344">
    <property type="term" value="P:cysteine biosynthetic process"/>
    <property type="evidence" value="ECO:0007669"/>
    <property type="project" value="UniProtKB-ARBA"/>
</dbReference>
<dbReference type="STRING" id="48709.A0A1D2NCM2"/>
<dbReference type="Gene3D" id="3.40.50.1100">
    <property type="match status" value="2"/>
</dbReference>
<reference evidence="3 4" key="1">
    <citation type="journal article" date="2016" name="Genome Biol. Evol.">
        <title>Gene Family Evolution Reflects Adaptation to Soil Environmental Stressors in the Genome of the Collembolan Orchesella cincta.</title>
        <authorList>
            <person name="Faddeeva-Vakhrusheva A."/>
            <person name="Derks M.F."/>
            <person name="Anvar S.Y."/>
            <person name="Agamennone V."/>
            <person name="Suring W."/>
            <person name="Smit S."/>
            <person name="van Straalen N.M."/>
            <person name="Roelofs D."/>
        </authorList>
    </citation>
    <scope>NUCLEOTIDE SEQUENCE [LARGE SCALE GENOMIC DNA]</scope>
    <source>
        <tissue evidence="3">Mixed pool</tissue>
    </source>
</reference>
<gene>
    <name evidence="3" type="ORF">Ocin01_03688</name>
</gene>
<protein>
    <submittedName>
        <fullName evidence="3">Cystathionine beta-synthase</fullName>
    </submittedName>
</protein>
<dbReference type="EMBL" id="LJIJ01000090">
    <property type="protein sequence ID" value="ODN02989.1"/>
    <property type="molecule type" value="Genomic_DNA"/>
</dbReference>
<dbReference type="PROSITE" id="PS51371">
    <property type="entry name" value="CBS"/>
    <property type="match status" value="1"/>
</dbReference>
<evidence type="ECO:0000256" key="1">
    <source>
        <dbReference type="PROSITE-ProRule" id="PRU00703"/>
    </source>
</evidence>
<evidence type="ECO:0000313" key="3">
    <source>
        <dbReference type="EMBL" id="ODN02989.1"/>
    </source>
</evidence>
<dbReference type="SUPFAM" id="SSF54631">
    <property type="entry name" value="CBS-domain pair"/>
    <property type="match status" value="1"/>
</dbReference>
<keyword evidence="1" id="KW-0129">CBS domain</keyword>
<dbReference type="Pfam" id="PF00291">
    <property type="entry name" value="PALP"/>
    <property type="match status" value="1"/>
</dbReference>
<evidence type="ECO:0000313" key="4">
    <source>
        <dbReference type="Proteomes" id="UP000094527"/>
    </source>
</evidence>
<dbReference type="InterPro" id="IPR001926">
    <property type="entry name" value="TrpB-like_PALP"/>
</dbReference>
<proteinExistence type="predicted"/>
<dbReference type="SUPFAM" id="SSF53686">
    <property type="entry name" value="Tryptophan synthase beta subunit-like PLP-dependent enzymes"/>
    <property type="match status" value="1"/>
</dbReference>
<dbReference type="PANTHER" id="PTHR10314">
    <property type="entry name" value="CYSTATHIONINE BETA-SYNTHASE"/>
    <property type="match status" value="1"/>
</dbReference>
<accession>A0A1D2NCM2</accession>
<dbReference type="Proteomes" id="UP000094527">
    <property type="component" value="Unassembled WGS sequence"/>
</dbReference>
<dbReference type="FunFam" id="3.40.50.1100:FF:000010">
    <property type="entry name" value="Cystathionine beta-synthase"/>
    <property type="match status" value="1"/>
</dbReference>
<dbReference type="InterPro" id="IPR046353">
    <property type="entry name" value="CBS_C"/>
</dbReference>
<dbReference type="OrthoDB" id="728at2759"/>
<comment type="caution">
    <text evidence="3">The sequence shown here is derived from an EMBL/GenBank/DDBJ whole genome shotgun (WGS) entry which is preliminary data.</text>
</comment>
<dbReference type="OMA" id="MTLVDWT"/>
<name>A0A1D2NCM2_ORCCI</name>
<sequence>MPEKMSNEKVDTLRALGAEIVRNISHFCKPVFISPGMSHSWRLHKQIPESIILDQYRNPGNPLAHYDTTAVEILDQCGGKVNMVVCGAGTGGTVTGIGRKVKETLPDCKVVGVDPEGSILAEPEALNKSSITAYEVEGIGYDFIPTVLDRSVVDKWYKSNDKESLQLARSLMREEGLLCGGSSGSALSCALKAIEDADLKKGEVCVVILPDGVRNYMTKFLSDQWMMERDLLPQKDITDQYWWWDTTVAALRLEAPLTILPEVTVQEAIDIMKRKGFDQMPVVDVNGVILGMVTLGSLLTRVISKKIDYKDPVEGALYRQFKKVSLNMPLGKLINLLHTHHFALVTHSQIQYAGANKDEKKKEVIIGIVTQIDLLHYISSVEEGVRHRTLSVGEP</sequence>
<dbReference type="InterPro" id="IPR036052">
    <property type="entry name" value="TrpB-like_PALP_sf"/>
</dbReference>
<feature type="domain" description="CBS" evidence="2">
    <location>
        <begin position="250"/>
        <end position="309"/>
    </location>
</feature>
<dbReference type="Gene3D" id="3.10.580.10">
    <property type="entry name" value="CBS-domain"/>
    <property type="match status" value="1"/>
</dbReference>
<dbReference type="InterPro" id="IPR046342">
    <property type="entry name" value="CBS_dom_sf"/>
</dbReference>